<keyword evidence="3" id="KW-0804">Transcription</keyword>
<dbReference type="PANTHER" id="PTHR47784:SF7">
    <property type="entry name" value="ZN(II)2CYS6 TRANSCRIPTION FACTOR (EUROFUNG)"/>
    <property type="match status" value="1"/>
</dbReference>
<dbReference type="CDD" id="cd00067">
    <property type="entry name" value="GAL4"/>
    <property type="match status" value="1"/>
</dbReference>
<evidence type="ECO:0000313" key="7">
    <source>
        <dbReference type="Proteomes" id="UP001358417"/>
    </source>
</evidence>
<evidence type="ECO:0000256" key="4">
    <source>
        <dbReference type="ARBA" id="ARBA00023242"/>
    </source>
</evidence>
<dbReference type="Gene3D" id="4.10.240.10">
    <property type="entry name" value="Zn(2)-C6 fungal-type DNA-binding domain"/>
    <property type="match status" value="1"/>
</dbReference>
<dbReference type="PANTHER" id="PTHR47784">
    <property type="entry name" value="STEROL UPTAKE CONTROL PROTEIN 2"/>
    <property type="match status" value="1"/>
</dbReference>
<evidence type="ECO:0000259" key="5">
    <source>
        <dbReference type="PROSITE" id="PS50048"/>
    </source>
</evidence>
<reference evidence="6 7" key="1">
    <citation type="submission" date="2023-08" db="EMBL/GenBank/DDBJ databases">
        <title>Black Yeasts Isolated from many extreme environments.</title>
        <authorList>
            <person name="Coleine C."/>
            <person name="Stajich J.E."/>
            <person name="Selbmann L."/>
        </authorList>
    </citation>
    <scope>NUCLEOTIDE SEQUENCE [LARGE SCALE GENOMIC DNA]</scope>
    <source>
        <strain evidence="6 7">CCFEE 5792</strain>
    </source>
</reference>
<dbReference type="GO" id="GO:0008270">
    <property type="term" value="F:zinc ion binding"/>
    <property type="evidence" value="ECO:0007669"/>
    <property type="project" value="InterPro"/>
</dbReference>
<keyword evidence="7" id="KW-1185">Reference proteome</keyword>
<keyword evidence="1" id="KW-0805">Transcription regulation</keyword>
<sequence>MAALDYVKRDGKVKGPMIHRRSHTKSKAGCLSCKIRRIKCSEEKPTCTNCVRRSRICEWPAPRLNPIHLRFGNSACQTSVEPPKHSVSSVNDGFTLRDLRLFHHFLNHASPSLPLGNQGIWVRDIPQLVHEYDHLMHALLALGASHISSRTTKTGNTEKDNYRALEHRGRAIAGLKKAFSQNEGSPPESDAMLATCYALAFQSAHVSNGSLDFATFVRGCAMITRRIQSSNENTVFQLSTDTTQCPTNFSPSHVDSPLNFQLPPHLANLLTQGARAIQDTEPYMVQHRAESNFYHGIYATLMALQHSPATGYGQFLSFYAVWFKMAEDSLDLHLTSGLVRDSAQLLWAYFIGLQLLILVIVNQATMENGVPLLEEARDLRSTRLSQLTVTLAWFQAIVQSTPDHLQQYVTWPRQMADEVTAVFDVPKPGDKDVQGRLSVLQNLNLQAHTVLVSILDISATLTNWTEDGLASVARLGALRSSEIRDGIQHVFRLDRVSAQPHQETAVFAGWQSQPSTGSADTNGVVETLDASEHLSTAAPTGLYSRMHDDLDVLYGSDMLHLHSRLMV</sequence>
<dbReference type="RefSeq" id="XP_064702928.1">
    <property type="nucleotide sequence ID" value="XM_064850446.1"/>
</dbReference>
<name>A0AAV9N093_9EURO</name>
<dbReference type="Pfam" id="PF11951">
    <property type="entry name" value="Fungal_trans_2"/>
    <property type="match status" value="1"/>
</dbReference>
<dbReference type="Pfam" id="PF00172">
    <property type="entry name" value="Zn_clus"/>
    <property type="match status" value="1"/>
</dbReference>
<dbReference type="InterPro" id="IPR053157">
    <property type="entry name" value="Sterol_Uptake_Regulator"/>
</dbReference>
<dbReference type="GeneID" id="89975058"/>
<dbReference type="InterPro" id="IPR021858">
    <property type="entry name" value="Fun_TF"/>
</dbReference>
<dbReference type="PROSITE" id="PS50048">
    <property type="entry name" value="ZN2_CY6_FUNGAL_2"/>
    <property type="match status" value="1"/>
</dbReference>
<proteinExistence type="predicted"/>
<evidence type="ECO:0000313" key="6">
    <source>
        <dbReference type="EMBL" id="KAK5047366.1"/>
    </source>
</evidence>
<dbReference type="GO" id="GO:0001228">
    <property type="term" value="F:DNA-binding transcription activator activity, RNA polymerase II-specific"/>
    <property type="evidence" value="ECO:0007669"/>
    <property type="project" value="TreeGrafter"/>
</dbReference>
<dbReference type="InterPro" id="IPR001138">
    <property type="entry name" value="Zn2Cys6_DnaBD"/>
</dbReference>
<keyword evidence="4" id="KW-0539">Nucleus</keyword>
<gene>
    <name evidence="6" type="ORF">LTR84_006889</name>
</gene>
<accession>A0AAV9N093</accession>
<evidence type="ECO:0000256" key="3">
    <source>
        <dbReference type="ARBA" id="ARBA00023163"/>
    </source>
</evidence>
<dbReference type="InterPro" id="IPR036864">
    <property type="entry name" value="Zn2-C6_fun-type_DNA-bd_sf"/>
</dbReference>
<dbReference type="Proteomes" id="UP001358417">
    <property type="component" value="Unassembled WGS sequence"/>
</dbReference>
<evidence type="ECO:0000256" key="2">
    <source>
        <dbReference type="ARBA" id="ARBA00023125"/>
    </source>
</evidence>
<evidence type="ECO:0000256" key="1">
    <source>
        <dbReference type="ARBA" id="ARBA00023015"/>
    </source>
</evidence>
<protein>
    <recommendedName>
        <fullName evidence="5">Zn(2)-C6 fungal-type domain-containing protein</fullName>
    </recommendedName>
</protein>
<dbReference type="AlphaFoldDB" id="A0AAV9N093"/>
<dbReference type="EMBL" id="JAVRRD010000026">
    <property type="protein sequence ID" value="KAK5047366.1"/>
    <property type="molecule type" value="Genomic_DNA"/>
</dbReference>
<dbReference type="SMART" id="SM00066">
    <property type="entry name" value="GAL4"/>
    <property type="match status" value="1"/>
</dbReference>
<dbReference type="GO" id="GO:0003677">
    <property type="term" value="F:DNA binding"/>
    <property type="evidence" value="ECO:0007669"/>
    <property type="project" value="UniProtKB-KW"/>
</dbReference>
<dbReference type="PROSITE" id="PS00463">
    <property type="entry name" value="ZN2_CY6_FUNGAL_1"/>
    <property type="match status" value="1"/>
</dbReference>
<keyword evidence="2" id="KW-0238">DNA-binding</keyword>
<feature type="domain" description="Zn(2)-C6 fungal-type" evidence="5">
    <location>
        <begin position="29"/>
        <end position="59"/>
    </location>
</feature>
<comment type="caution">
    <text evidence="6">The sequence shown here is derived from an EMBL/GenBank/DDBJ whole genome shotgun (WGS) entry which is preliminary data.</text>
</comment>
<dbReference type="SUPFAM" id="SSF57701">
    <property type="entry name" value="Zn2/Cys6 DNA-binding domain"/>
    <property type="match status" value="1"/>
</dbReference>
<organism evidence="6 7">
    <name type="scientific">Exophiala bonariae</name>
    <dbReference type="NCBI Taxonomy" id="1690606"/>
    <lineage>
        <taxon>Eukaryota</taxon>
        <taxon>Fungi</taxon>
        <taxon>Dikarya</taxon>
        <taxon>Ascomycota</taxon>
        <taxon>Pezizomycotina</taxon>
        <taxon>Eurotiomycetes</taxon>
        <taxon>Chaetothyriomycetidae</taxon>
        <taxon>Chaetothyriales</taxon>
        <taxon>Herpotrichiellaceae</taxon>
        <taxon>Exophiala</taxon>
    </lineage>
</organism>